<organism evidence="1 2">
    <name type="scientific">Rhodofomes roseus</name>
    <dbReference type="NCBI Taxonomy" id="34475"/>
    <lineage>
        <taxon>Eukaryota</taxon>
        <taxon>Fungi</taxon>
        <taxon>Dikarya</taxon>
        <taxon>Basidiomycota</taxon>
        <taxon>Agaricomycotina</taxon>
        <taxon>Agaricomycetes</taxon>
        <taxon>Polyporales</taxon>
        <taxon>Rhodofomes</taxon>
    </lineage>
</organism>
<accession>A0ABQ8KJ42</accession>
<dbReference type="GeneID" id="72004286"/>
<protein>
    <recommendedName>
        <fullName evidence="3">Secreted protein</fullName>
    </recommendedName>
</protein>
<name>A0ABQ8KJ42_9APHY</name>
<reference evidence="1 2" key="1">
    <citation type="journal article" date="2021" name="Environ. Microbiol.">
        <title>Gene family expansions and transcriptome signatures uncover fungal adaptations to wood decay.</title>
        <authorList>
            <person name="Hage H."/>
            <person name="Miyauchi S."/>
            <person name="Viragh M."/>
            <person name="Drula E."/>
            <person name="Min B."/>
            <person name="Chaduli D."/>
            <person name="Navarro D."/>
            <person name="Favel A."/>
            <person name="Norest M."/>
            <person name="Lesage-Meessen L."/>
            <person name="Balint B."/>
            <person name="Merenyi Z."/>
            <person name="de Eugenio L."/>
            <person name="Morin E."/>
            <person name="Martinez A.T."/>
            <person name="Baldrian P."/>
            <person name="Stursova M."/>
            <person name="Martinez M.J."/>
            <person name="Novotny C."/>
            <person name="Magnuson J.K."/>
            <person name="Spatafora J.W."/>
            <person name="Maurice S."/>
            <person name="Pangilinan J."/>
            <person name="Andreopoulos W."/>
            <person name="LaButti K."/>
            <person name="Hundley H."/>
            <person name="Na H."/>
            <person name="Kuo A."/>
            <person name="Barry K."/>
            <person name="Lipzen A."/>
            <person name="Henrissat B."/>
            <person name="Riley R."/>
            <person name="Ahrendt S."/>
            <person name="Nagy L.G."/>
            <person name="Grigoriev I.V."/>
            <person name="Martin F."/>
            <person name="Rosso M.N."/>
        </authorList>
    </citation>
    <scope>NUCLEOTIDE SEQUENCE [LARGE SCALE GENOMIC DNA]</scope>
    <source>
        <strain evidence="1 2">CIRM-BRFM 1785</strain>
    </source>
</reference>
<evidence type="ECO:0000313" key="2">
    <source>
        <dbReference type="Proteomes" id="UP000814176"/>
    </source>
</evidence>
<dbReference type="EMBL" id="JADCUA010000008">
    <property type="protein sequence ID" value="KAH9837988.1"/>
    <property type="molecule type" value="Genomic_DNA"/>
</dbReference>
<comment type="caution">
    <text evidence="1">The sequence shown here is derived from an EMBL/GenBank/DDBJ whole genome shotgun (WGS) entry which is preliminary data.</text>
</comment>
<dbReference type="RefSeq" id="XP_047780026.1">
    <property type="nucleotide sequence ID" value="XM_047923554.1"/>
</dbReference>
<sequence length="96" mass="10556">MMDLLSRSGRKIGISTLSLILLRAFAFIFDSGRFSIRVVPMPSWWLNIHVRGETDDMSPRAVAADGSSGASLISCVRARRVNESAFHFASTGSPWL</sequence>
<dbReference type="Proteomes" id="UP000814176">
    <property type="component" value="Unassembled WGS sequence"/>
</dbReference>
<gene>
    <name evidence="1" type="ORF">C8Q71DRAFT_755479</name>
</gene>
<proteinExistence type="predicted"/>
<evidence type="ECO:0008006" key="3">
    <source>
        <dbReference type="Google" id="ProtNLM"/>
    </source>
</evidence>
<keyword evidence="2" id="KW-1185">Reference proteome</keyword>
<evidence type="ECO:0000313" key="1">
    <source>
        <dbReference type="EMBL" id="KAH9837988.1"/>
    </source>
</evidence>